<dbReference type="GO" id="GO:0005938">
    <property type="term" value="C:cell cortex"/>
    <property type="evidence" value="ECO:0007669"/>
    <property type="project" value="TreeGrafter"/>
</dbReference>
<dbReference type="AlphaFoldDB" id="A0A9P6Q1Q3"/>
<proteinExistence type="inferred from homology"/>
<reference evidence="8" key="1">
    <citation type="journal article" date="2020" name="Fungal Divers.">
        <title>Resolving the Mortierellaceae phylogeny through synthesis of multi-gene phylogenetics and phylogenomics.</title>
        <authorList>
            <person name="Vandepol N."/>
            <person name="Liber J."/>
            <person name="Desiro A."/>
            <person name="Na H."/>
            <person name="Kennedy M."/>
            <person name="Barry K."/>
            <person name="Grigoriev I.V."/>
            <person name="Miller A.N."/>
            <person name="O'Donnell K."/>
            <person name="Stajich J.E."/>
            <person name="Bonito G."/>
        </authorList>
    </citation>
    <scope>NUCLEOTIDE SEQUENCE</scope>
    <source>
        <strain evidence="8">BC1065</strain>
    </source>
</reference>
<evidence type="ECO:0000256" key="6">
    <source>
        <dbReference type="RuleBase" id="RU003908"/>
    </source>
</evidence>
<dbReference type="PROSITE" id="PS00414">
    <property type="entry name" value="PROFILIN"/>
    <property type="match status" value="1"/>
</dbReference>
<evidence type="ECO:0000313" key="9">
    <source>
        <dbReference type="Proteomes" id="UP000807716"/>
    </source>
</evidence>
<dbReference type="InterPro" id="IPR005455">
    <property type="entry name" value="PFN_euk"/>
</dbReference>
<keyword evidence="5 6" id="KW-0206">Cytoskeleton</keyword>
<dbReference type="PANTHER" id="PTHR11604:SF0">
    <property type="entry name" value="PROFILIN"/>
    <property type="match status" value="1"/>
</dbReference>
<gene>
    <name evidence="8" type="primary">PFY1</name>
    <name evidence="8" type="ORF">DFQ27_005647</name>
</gene>
<dbReference type="PRINTS" id="PR00392">
    <property type="entry name" value="PROFILIN"/>
</dbReference>
<evidence type="ECO:0000313" key="8">
    <source>
        <dbReference type="EMBL" id="KAG0256601.1"/>
    </source>
</evidence>
<dbReference type="InterPro" id="IPR036140">
    <property type="entry name" value="PFN_sf"/>
</dbReference>
<dbReference type="OrthoDB" id="421374at2759"/>
<dbReference type="Proteomes" id="UP000807716">
    <property type="component" value="Unassembled WGS sequence"/>
</dbReference>
<dbReference type="Pfam" id="PF00235">
    <property type="entry name" value="Profilin"/>
    <property type="match status" value="1"/>
</dbReference>
<evidence type="ECO:0000256" key="3">
    <source>
        <dbReference type="ARBA" id="ARBA00022490"/>
    </source>
</evidence>
<comment type="function">
    <text evidence="6">Binds to actin and affects the structure of the cytoskeleton. At high concentrations, profilin prevents the polymerization of actin, whereas it enhances it at low concentrations.</text>
</comment>
<organism evidence="8 9">
    <name type="scientific">Actinomortierella ambigua</name>
    <dbReference type="NCBI Taxonomy" id="1343610"/>
    <lineage>
        <taxon>Eukaryota</taxon>
        <taxon>Fungi</taxon>
        <taxon>Fungi incertae sedis</taxon>
        <taxon>Mucoromycota</taxon>
        <taxon>Mortierellomycotina</taxon>
        <taxon>Mortierellomycetes</taxon>
        <taxon>Mortierellales</taxon>
        <taxon>Mortierellaceae</taxon>
        <taxon>Actinomortierella</taxon>
    </lineage>
</organism>
<keyword evidence="3" id="KW-0963">Cytoplasm</keyword>
<comment type="subunit">
    <text evidence="6">Occurs in many kinds of cells as a complex with monomeric actin in a 1:1 ratio.</text>
</comment>
<accession>A0A9P6Q1Q3</accession>
<dbReference type="EMBL" id="JAAAJB010000402">
    <property type="protein sequence ID" value="KAG0256601.1"/>
    <property type="molecule type" value="Genomic_DNA"/>
</dbReference>
<sequence>MSWQAYVDDNLVGTGKVSKAGIYGLDGTKWASSAGYEPSGEEVKALIAGIKDPSTLYANGVYLEGTKHVVLRTTPGESVYVRKDNTGATVVMTNQCILVGHFDENTQPGPSTVVVEGLADYLKGVGY</sequence>
<dbReference type="CDD" id="cd00148">
    <property type="entry name" value="PROF"/>
    <property type="match status" value="1"/>
</dbReference>
<comment type="similarity">
    <text evidence="2 7">Belongs to the profilin family.</text>
</comment>
<dbReference type="InterPro" id="IPR048278">
    <property type="entry name" value="PFN"/>
</dbReference>
<dbReference type="PANTHER" id="PTHR11604">
    <property type="entry name" value="PROFILIN"/>
    <property type="match status" value="1"/>
</dbReference>
<evidence type="ECO:0000256" key="7">
    <source>
        <dbReference type="RuleBase" id="RU003909"/>
    </source>
</evidence>
<comment type="subcellular location">
    <subcellularLocation>
        <location evidence="1">Cytoplasm</location>
        <location evidence="1">Cytoskeleton</location>
    </subcellularLocation>
</comment>
<evidence type="ECO:0000256" key="1">
    <source>
        <dbReference type="ARBA" id="ARBA00004245"/>
    </source>
</evidence>
<name>A0A9P6Q1Q3_9FUNG</name>
<dbReference type="SMART" id="SM00392">
    <property type="entry name" value="PROF"/>
    <property type="match status" value="1"/>
</dbReference>
<dbReference type="Gene3D" id="3.30.450.30">
    <property type="entry name" value="Dynein light chain 2a, cytoplasmic"/>
    <property type="match status" value="1"/>
</dbReference>
<evidence type="ECO:0000256" key="4">
    <source>
        <dbReference type="ARBA" id="ARBA00023203"/>
    </source>
</evidence>
<dbReference type="SUPFAM" id="SSF55770">
    <property type="entry name" value="Profilin (actin-binding protein)"/>
    <property type="match status" value="1"/>
</dbReference>
<protein>
    <recommendedName>
        <fullName evidence="7">Profilin</fullName>
    </recommendedName>
</protein>
<evidence type="ECO:0000256" key="2">
    <source>
        <dbReference type="ARBA" id="ARBA00010058"/>
    </source>
</evidence>
<dbReference type="GO" id="GO:0005856">
    <property type="term" value="C:cytoskeleton"/>
    <property type="evidence" value="ECO:0007669"/>
    <property type="project" value="UniProtKB-SubCell"/>
</dbReference>
<dbReference type="GO" id="GO:0003785">
    <property type="term" value="F:actin monomer binding"/>
    <property type="evidence" value="ECO:0007669"/>
    <property type="project" value="TreeGrafter"/>
</dbReference>
<keyword evidence="9" id="KW-1185">Reference proteome</keyword>
<dbReference type="InterPro" id="IPR027310">
    <property type="entry name" value="Profilin_CS"/>
</dbReference>
<keyword evidence="4 7" id="KW-0009">Actin-binding</keyword>
<comment type="caution">
    <text evidence="8">The sequence shown here is derived from an EMBL/GenBank/DDBJ whole genome shotgun (WGS) entry which is preliminary data.</text>
</comment>
<evidence type="ECO:0000256" key="5">
    <source>
        <dbReference type="ARBA" id="ARBA00023212"/>
    </source>
</evidence>
<dbReference type="PRINTS" id="PR01640">
    <property type="entry name" value="PROFILINPLNT"/>
</dbReference>